<reference evidence="3" key="1">
    <citation type="journal article" date="2020" name="mSystems">
        <title>Genome- and Community-Level Interaction Insights into Carbon Utilization and Element Cycling Functions of Hydrothermarchaeota in Hydrothermal Sediment.</title>
        <authorList>
            <person name="Zhou Z."/>
            <person name="Liu Y."/>
            <person name="Xu W."/>
            <person name="Pan J."/>
            <person name="Luo Z.H."/>
            <person name="Li M."/>
        </authorList>
    </citation>
    <scope>NUCLEOTIDE SEQUENCE</scope>
    <source>
        <strain evidence="3">HyVt-388</strain>
    </source>
</reference>
<name>A0A9C9JZH3_UNCW3</name>
<dbReference type="PROSITE" id="PS50894">
    <property type="entry name" value="HPT"/>
    <property type="match status" value="1"/>
</dbReference>
<evidence type="ECO:0000313" key="3">
    <source>
        <dbReference type="EMBL" id="HEC77906.1"/>
    </source>
</evidence>
<organism evidence="3 4">
    <name type="scientific">candidate division WOR-3 bacterium</name>
    <dbReference type="NCBI Taxonomy" id="2052148"/>
    <lineage>
        <taxon>Bacteria</taxon>
        <taxon>Bacteria division WOR-3</taxon>
    </lineage>
</organism>
<keyword evidence="1" id="KW-0597">Phosphoprotein</keyword>
<comment type="caution">
    <text evidence="3">The sequence shown here is derived from an EMBL/GenBank/DDBJ whole genome shotgun (WGS) entry which is preliminary data.</text>
</comment>
<dbReference type="EMBL" id="DRIG01000023">
    <property type="protein sequence ID" value="HEC77906.1"/>
    <property type="molecule type" value="Genomic_DNA"/>
</dbReference>
<dbReference type="Proteomes" id="UP000885826">
    <property type="component" value="Unassembled WGS sequence"/>
</dbReference>
<accession>A0A9C9JZH3</accession>
<evidence type="ECO:0000313" key="4">
    <source>
        <dbReference type="Proteomes" id="UP000885826"/>
    </source>
</evidence>
<dbReference type="Pfam" id="PF01627">
    <property type="entry name" value="Hpt"/>
    <property type="match status" value="1"/>
</dbReference>
<gene>
    <name evidence="3" type="ORF">ENI34_02035</name>
</gene>
<feature type="modified residue" description="Phosphohistidine" evidence="1">
    <location>
        <position position="56"/>
    </location>
</feature>
<protein>
    <submittedName>
        <fullName evidence="3">Hpt domain-containing protein</fullName>
    </submittedName>
</protein>
<dbReference type="InterPro" id="IPR036641">
    <property type="entry name" value="HPT_dom_sf"/>
</dbReference>
<feature type="domain" description="HPt" evidence="2">
    <location>
        <begin position="17"/>
        <end position="108"/>
    </location>
</feature>
<sequence>MTGNQENSNKKHVEVHIDEELKELIPGYLKNRHKDIESITEALKNDDFSIIQTLGHSMKGSGGGYGFNLISEIGKKLEQAAKDKSRETITACLTELKDYLDHLEIVYE</sequence>
<dbReference type="SUPFAM" id="SSF47226">
    <property type="entry name" value="Histidine-containing phosphotransfer domain, HPT domain"/>
    <property type="match status" value="1"/>
</dbReference>
<dbReference type="InterPro" id="IPR008207">
    <property type="entry name" value="Sig_transdc_His_kin_Hpt_dom"/>
</dbReference>
<dbReference type="Gene3D" id="1.20.120.160">
    <property type="entry name" value="HPT domain"/>
    <property type="match status" value="1"/>
</dbReference>
<dbReference type="AlphaFoldDB" id="A0A9C9JZH3"/>
<dbReference type="GO" id="GO:0000160">
    <property type="term" value="P:phosphorelay signal transduction system"/>
    <property type="evidence" value="ECO:0007669"/>
    <property type="project" value="InterPro"/>
</dbReference>
<proteinExistence type="predicted"/>
<evidence type="ECO:0000259" key="2">
    <source>
        <dbReference type="PROSITE" id="PS50894"/>
    </source>
</evidence>
<evidence type="ECO:0000256" key="1">
    <source>
        <dbReference type="PROSITE-ProRule" id="PRU00110"/>
    </source>
</evidence>